<reference evidence="1" key="1">
    <citation type="submission" date="2022-07" db="EMBL/GenBank/DDBJ databases">
        <title>Phylogenomic reconstructions and comparative analyses of Kickxellomycotina fungi.</title>
        <authorList>
            <person name="Reynolds N.K."/>
            <person name="Stajich J.E."/>
            <person name="Barry K."/>
            <person name="Grigoriev I.V."/>
            <person name="Crous P."/>
            <person name="Smith M.E."/>
        </authorList>
    </citation>
    <scope>NUCLEOTIDE SEQUENCE</scope>
    <source>
        <strain evidence="1">NRRL 5244</strain>
    </source>
</reference>
<gene>
    <name evidence="1" type="ORF">FBU59_002533</name>
</gene>
<proteinExistence type="predicted"/>
<protein>
    <submittedName>
        <fullName evidence="1">Uncharacterized protein</fullName>
    </submittedName>
</protein>
<dbReference type="EMBL" id="JANBPW010001401">
    <property type="protein sequence ID" value="KAJ1944685.1"/>
    <property type="molecule type" value="Genomic_DNA"/>
</dbReference>
<evidence type="ECO:0000313" key="2">
    <source>
        <dbReference type="Proteomes" id="UP001150603"/>
    </source>
</evidence>
<dbReference type="Proteomes" id="UP001150603">
    <property type="component" value="Unassembled WGS sequence"/>
</dbReference>
<keyword evidence="2" id="KW-1185">Reference proteome</keyword>
<evidence type="ECO:0000313" key="1">
    <source>
        <dbReference type="EMBL" id="KAJ1944685.1"/>
    </source>
</evidence>
<accession>A0ACC1JAV6</accession>
<organism evidence="1 2">
    <name type="scientific">Linderina macrospora</name>
    <dbReference type="NCBI Taxonomy" id="4868"/>
    <lineage>
        <taxon>Eukaryota</taxon>
        <taxon>Fungi</taxon>
        <taxon>Fungi incertae sedis</taxon>
        <taxon>Zoopagomycota</taxon>
        <taxon>Kickxellomycotina</taxon>
        <taxon>Kickxellomycetes</taxon>
        <taxon>Kickxellales</taxon>
        <taxon>Kickxellaceae</taxon>
        <taxon>Linderina</taxon>
    </lineage>
</organism>
<sequence length="244" mass="26285">MAKPKVFVIYYSTYRHVHKLAESIKDGLEKSGKVDVEEYQFPETLSEEILGKMHAAPKPEIPEITVDKLPEADGYLFGFPTRFGAAPAQVKALFDVTGSLWQSGALYGKPVGLFFSTGSQHGGQETTAMTFLPNLAHHGMIYVPIGFKNPNLADNSEVIGGSAWGAGTVAGSDGGRIPSEKELDIAETQGEEFATFVAKLTPQREAPEGADDTAAAVPPEVKSAVTQGSKKERKHHVRDKCIIV</sequence>
<name>A0ACC1JAV6_9FUNG</name>
<comment type="caution">
    <text evidence="1">The sequence shown here is derived from an EMBL/GenBank/DDBJ whole genome shotgun (WGS) entry which is preliminary data.</text>
</comment>